<comment type="caution">
    <text evidence="3">The sequence shown here is derived from an EMBL/GenBank/DDBJ whole genome shotgun (WGS) entry which is preliminary data.</text>
</comment>
<dbReference type="AlphaFoldDB" id="A0AAW1U4J3"/>
<gene>
    <name evidence="3" type="ORF">WA026_007872</name>
</gene>
<evidence type="ECO:0000256" key="1">
    <source>
        <dbReference type="SAM" id="MobiDB-lite"/>
    </source>
</evidence>
<accession>A0AAW1U4J3</accession>
<keyword evidence="4" id="KW-1185">Reference proteome</keyword>
<dbReference type="Proteomes" id="UP001431783">
    <property type="component" value="Unassembled WGS sequence"/>
</dbReference>
<evidence type="ECO:0000256" key="2">
    <source>
        <dbReference type="SAM" id="SignalP"/>
    </source>
</evidence>
<feature type="chain" id="PRO_5043620890" evidence="2">
    <location>
        <begin position="22"/>
        <end position="488"/>
    </location>
</feature>
<evidence type="ECO:0000313" key="3">
    <source>
        <dbReference type="EMBL" id="KAK9875481.1"/>
    </source>
</evidence>
<name>A0AAW1U4J3_9CUCU</name>
<evidence type="ECO:0000313" key="4">
    <source>
        <dbReference type="Proteomes" id="UP001431783"/>
    </source>
</evidence>
<organism evidence="3 4">
    <name type="scientific">Henosepilachna vigintioctopunctata</name>
    <dbReference type="NCBI Taxonomy" id="420089"/>
    <lineage>
        <taxon>Eukaryota</taxon>
        <taxon>Metazoa</taxon>
        <taxon>Ecdysozoa</taxon>
        <taxon>Arthropoda</taxon>
        <taxon>Hexapoda</taxon>
        <taxon>Insecta</taxon>
        <taxon>Pterygota</taxon>
        <taxon>Neoptera</taxon>
        <taxon>Endopterygota</taxon>
        <taxon>Coleoptera</taxon>
        <taxon>Polyphaga</taxon>
        <taxon>Cucujiformia</taxon>
        <taxon>Coccinelloidea</taxon>
        <taxon>Coccinellidae</taxon>
        <taxon>Epilachninae</taxon>
        <taxon>Epilachnini</taxon>
        <taxon>Henosepilachna</taxon>
    </lineage>
</organism>
<proteinExistence type="predicted"/>
<dbReference type="PROSITE" id="PS51257">
    <property type="entry name" value="PROKAR_LIPOPROTEIN"/>
    <property type="match status" value="1"/>
</dbReference>
<protein>
    <submittedName>
        <fullName evidence="3">Uncharacterized protein</fullName>
    </submittedName>
</protein>
<feature type="signal peptide" evidence="2">
    <location>
        <begin position="1"/>
        <end position="21"/>
    </location>
</feature>
<feature type="region of interest" description="Disordered" evidence="1">
    <location>
        <begin position="468"/>
        <end position="488"/>
    </location>
</feature>
<reference evidence="3 4" key="1">
    <citation type="submission" date="2023-03" db="EMBL/GenBank/DDBJ databases">
        <title>Genome insight into feeding habits of ladybird beetles.</title>
        <authorList>
            <person name="Li H.-S."/>
            <person name="Huang Y.-H."/>
            <person name="Pang H."/>
        </authorList>
    </citation>
    <scope>NUCLEOTIDE SEQUENCE [LARGE SCALE GENOMIC DNA]</scope>
    <source>
        <strain evidence="3">SYSU_2023b</strain>
        <tissue evidence="3">Whole body</tissue>
    </source>
</reference>
<dbReference type="EMBL" id="JARQZJ010000033">
    <property type="protein sequence ID" value="KAK9875481.1"/>
    <property type="molecule type" value="Genomic_DNA"/>
</dbReference>
<keyword evidence="2" id="KW-0732">Signal</keyword>
<sequence>MKTLHILVLFISVSCIYDVVSSKCSNESTKIHCPATEYHNYVDCVRNRMKRSADCYDDDEEDCSSNQCSNSCDTCNCDECTSSDCGNSCNKRCCSSCCNFNRCSTNHCCHKVCHNTCKSSSCRSSCRRSCYRDVRNNVKEKEIIYSQGSSDTSSNTFNNITNRGSHNITTVIHLNNLINNTNLIDVPINLNNSNINDITIENSQNGSTTLGSSSGQCCSVIEPRQCMPSPIYPYVNCFHYRRQQCGQFCRAPVVHKVAQNVCYNTQTQNPTCGQQVLYVPQPQASCTYQPQWPFVSCSNQARSCSGCYDYLLNPYRSQSTCGSSCYNYGVSQGAVYQQGPVLSPGFSLPPPPMNLMMPTGCSGYNDCGLTNAASYINPGMYYGMDTYNNYGIYGSYYPYMGGASGISSLPLEQFIPMNITDNNVLYGVLTNTSSVNPIAGLPWNYYGQPISIDEKTYNELLQKKEVTPSAKPIAKKETESKNSSSWFD</sequence>